<keyword evidence="1" id="KW-1133">Transmembrane helix</keyword>
<name>A0A2H4VR88_9EURY</name>
<organism evidence="2 3">
    <name type="scientific">Methanobacterium subterraneum</name>
    <dbReference type="NCBI Taxonomy" id="59277"/>
    <lineage>
        <taxon>Archaea</taxon>
        <taxon>Methanobacteriati</taxon>
        <taxon>Methanobacteriota</taxon>
        <taxon>Methanomada group</taxon>
        <taxon>Methanobacteria</taxon>
        <taxon>Methanobacteriales</taxon>
        <taxon>Methanobacteriaceae</taxon>
        <taxon>Methanobacterium</taxon>
    </lineage>
</organism>
<keyword evidence="1" id="KW-0472">Membrane</keyword>
<gene>
    <name evidence="2" type="ORF">BK009_07965</name>
</gene>
<reference evidence="2 3" key="1">
    <citation type="submission" date="2016-10" db="EMBL/GenBank/DDBJ databases">
        <title>Comparative genomics between deep and shallow subseafloor isolates.</title>
        <authorList>
            <person name="Ishii S."/>
            <person name="Miller J.R."/>
            <person name="Sutton G."/>
            <person name="Suzuki S."/>
            <person name="Methe B."/>
            <person name="Inagaki F."/>
            <person name="Imachi H."/>
        </authorList>
    </citation>
    <scope>NUCLEOTIDE SEQUENCE [LARGE SCALE GENOMIC DNA]</scope>
    <source>
        <strain evidence="2 3">A8p</strain>
    </source>
</reference>
<proteinExistence type="predicted"/>
<evidence type="ECO:0000313" key="3">
    <source>
        <dbReference type="Proteomes" id="UP000232631"/>
    </source>
</evidence>
<protein>
    <submittedName>
        <fullName evidence="2">Uncharacterized protein</fullName>
    </submittedName>
</protein>
<keyword evidence="1" id="KW-0812">Transmembrane</keyword>
<dbReference type="KEGG" id="msub:BK009_07965"/>
<evidence type="ECO:0000256" key="1">
    <source>
        <dbReference type="SAM" id="Phobius"/>
    </source>
</evidence>
<feature type="transmembrane region" description="Helical" evidence="1">
    <location>
        <begin position="50"/>
        <end position="72"/>
    </location>
</feature>
<keyword evidence="3" id="KW-1185">Reference proteome</keyword>
<sequence>MAAINGRILFIKQTPVTTYSISLDFIFLKYNQFEIIIIPIFRFSTNQFHFIHLLPIEPYLIIGKFFIIYVLLKNYKK</sequence>
<evidence type="ECO:0000313" key="2">
    <source>
        <dbReference type="EMBL" id="AUB60611.1"/>
    </source>
</evidence>
<dbReference type="Proteomes" id="UP000232631">
    <property type="component" value="Chromosome"/>
</dbReference>
<dbReference type="EMBL" id="CP017768">
    <property type="protein sequence ID" value="AUB60611.1"/>
    <property type="molecule type" value="Genomic_DNA"/>
</dbReference>
<dbReference type="AlphaFoldDB" id="A0A2H4VR88"/>
<accession>A0A2H4VR88</accession>